<dbReference type="InterPro" id="IPR025777">
    <property type="entry name" value="GMPS_ATP_PPase_dom"/>
</dbReference>
<dbReference type="UniPathway" id="UPA00189">
    <property type="reaction ID" value="UER00296"/>
</dbReference>
<dbReference type="SUPFAM" id="SSF52402">
    <property type="entry name" value="Adenine nucleotide alpha hydrolases-like"/>
    <property type="match status" value="1"/>
</dbReference>
<dbReference type="InterPro" id="IPR001674">
    <property type="entry name" value="GMP_synth_C"/>
</dbReference>
<dbReference type="Gene3D" id="3.30.300.10">
    <property type="match status" value="1"/>
</dbReference>
<accession>A0A2Z4Y929</accession>
<name>A0A2Z4Y929_SUMC1</name>
<dbReference type="InterPro" id="IPR004739">
    <property type="entry name" value="GMP_synth_GATase"/>
</dbReference>
<dbReference type="GO" id="GO:0005829">
    <property type="term" value="C:cytosol"/>
    <property type="evidence" value="ECO:0007669"/>
    <property type="project" value="TreeGrafter"/>
</dbReference>
<comment type="function">
    <text evidence="1 9">Catalyzes the synthesis of GMP from XMP.</text>
</comment>
<dbReference type="SUPFAM" id="SSF54810">
    <property type="entry name" value="GMP synthetase C-terminal dimerisation domain"/>
    <property type="match status" value="1"/>
</dbReference>
<dbReference type="PRINTS" id="PR00096">
    <property type="entry name" value="GATASE"/>
</dbReference>
<dbReference type="InterPro" id="IPR017926">
    <property type="entry name" value="GATASE"/>
</dbReference>
<feature type="region of interest" description="Disordered" evidence="11">
    <location>
        <begin position="1"/>
        <end position="25"/>
    </location>
</feature>
<dbReference type="AlphaFoldDB" id="A0A2Z4Y929"/>
<sequence>MTPDAQAAREQLQGHTPQATEQNSQENIFRIPTMIAILDFGSQYAQLIARKLRALQVHAVIVPHTISANELRAMNPVGLVFSGGPASVREPNAPTVEPDVLDLGCPILGICYGMQLLVHLLGGRVEPQTHSEYGRAHLTAIEPNPLFDGVKVGSVVWMSHNDAAVRLPREWQTLASTEGCRQAAVRHRRRPFWGLQFHPEVHHTQDGMRILRNFAEKICGAKRDWKMRNYIAQAEEEIRARLDAAPRGARIVAAVSGGVDSTVLAALLHRAVGDRFVPVFVDNGLLRMNEAETVRENFRRYLGIEVEFVDARKRFLRALRGVTDPEQKRRIIGREFIAVFFRKLRRHDLLAQGTLYPDVIESVSVKGPSATIKTHHNRVAEVLELMREGRVVEPLRELFKDEVRELGKQLGLPKELLWRQPFPGPGLAVRILGEVTEDRLEILRHADKIVLDEIKASGLYHRIWQSFAVLLPVKAVGVMGDMRTYANVVALRAVESVDGMTADFAKLPYPLLGRIASRIINEVEGVNRVVYDISSKPPSTIEWE</sequence>
<evidence type="ECO:0000256" key="7">
    <source>
        <dbReference type="ARBA" id="ARBA00022840"/>
    </source>
</evidence>
<dbReference type="Proteomes" id="UP000262583">
    <property type="component" value="Chromosome"/>
</dbReference>
<dbReference type="CDD" id="cd01997">
    <property type="entry name" value="GMP_synthase_C"/>
    <property type="match status" value="1"/>
</dbReference>
<evidence type="ECO:0000313" key="13">
    <source>
        <dbReference type="EMBL" id="AXA37172.1"/>
    </source>
</evidence>
<evidence type="ECO:0000256" key="9">
    <source>
        <dbReference type="HAMAP-Rule" id="MF_00344"/>
    </source>
</evidence>
<evidence type="ECO:0000256" key="6">
    <source>
        <dbReference type="ARBA" id="ARBA00022755"/>
    </source>
</evidence>
<dbReference type="HAMAP" id="MF_00344">
    <property type="entry name" value="GMP_synthase"/>
    <property type="match status" value="1"/>
</dbReference>
<keyword evidence="5 9" id="KW-0332">GMP biosynthesis</keyword>
<dbReference type="SUPFAM" id="SSF52317">
    <property type="entry name" value="Class I glutamine amidotransferase-like"/>
    <property type="match status" value="1"/>
</dbReference>
<dbReference type="PRINTS" id="PR00097">
    <property type="entry name" value="ANTSNTHASEII"/>
</dbReference>
<dbReference type="Pfam" id="PF00117">
    <property type="entry name" value="GATase"/>
    <property type="match status" value="1"/>
</dbReference>
<evidence type="ECO:0000256" key="10">
    <source>
        <dbReference type="PROSITE-ProRule" id="PRU00886"/>
    </source>
</evidence>
<keyword evidence="3 9" id="KW-0436">Ligase</keyword>
<protein>
    <recommendedName>
        <fullName evidence="9">GMP synthase [glutamine-hydrolyzing]</fullName>
        <ecNumber evidence="9">6.3.5.2</ecNumber>
    </recommendedName>
    <alternativeName>
        <fullName evidence="9">GMP synthetase</fullName>
    </alternativeName>
    <alternativeName>
        <fullName evidence="9">Glutamine amidotransferase</fullName>
    </alternativeName>
</protein>
<dbReference type="Gene3D" id="3.40.50.880">
    <property type="match status" value="1"/>
</dbReference>
<gene>
    <name evidence="9" type="primary">guaA</name>
    <name evidence="13" type="ORF">BRCON_2402</name>
</gene>
<dbReference type="GO" id="GO:0005524">
    <property type="term" value="F:ATP binding"/>
    <property type="evidence" value="ECO:0007669"/>
    <property type="project" value="UniProtKB-UniRule"/>
</dbReference>
<feature type="compositionally biased region" description="Polar residues" evidence="11">
    <location>
        <begin position="13"/>
        <end position="25"/>
    </location>
</feature>
<evidence type="ECO:0000256" key="1">
    <source>
        <dbReference type="ARBA" id="ARBA00002332"/>
    </source>
</evidence>
<dbReference type="PROSITE" id="PS51273">
    <property type="entry name" value="GATASE_TYPE_1"/>
    <property type="match status" value="1"/>
</dbReference>
<dbReference type="NCBIfam" id="TIGR00884">
    <property type="entry name" value="guaA_Cterm"/>
    <property type="match status" value="1"/>
</dbReference>
<proteinExistence type="inferred from homology"/>
<dbReference type="KEGG" id="schv:BRCON_2402"/>
<dbReference type="FunFam" id="3.30.300.10:FF:000002">
    <property type="entry name" value="GMP synthase [glutamine-hydrolyzing]"/>
    <property type="match status" value="1"/>
</dbReference>
<evidence type="ECO:0000256" key="5">
    <source>
        <dbReference type="ARBA" id="ARBA00022749"/>
    </source>
</evidence>
<keyword evidence="6 9" id="KW-0658">Purine biosynthesis</keyword>
<dbReference type="FunFam" id="3.40.50.880:FF:000001">
    <property type="entry name" value="GMP synthase [glutamine-hydrolyzing]"/>
    <property type="match status" value="1"/>
</dbReference>
<dbReference type="GO" id="GO:0003921">
    <property type="term" value="F:GMP synthase activity"/>
    <property type="evidence" value="ECO:0007669"/>
    <property type="project" value="InterPro"/>
</dbReference>
<comment type="catalytic activity">
    <reaction evidence="9">
        <text>XMP + L-glutamine + ATP + H2O = GMP + L-glutamate + AMP + diphosphate + 2 H(+)</text>
        <dbReference type="Rhea" id="RHEA:11680"/>
        <dbReference type="ChEBI" id="CHEBI:15377"/>
        <dbReference type="ChEBI" id="CHEBI:15378"/>
        <dbReference type="ChEBI" id="CHEBI:29985"/>
        <dbReference type="ChEBI" id="CHEBI:30616"/>
        <dbReference type="ChEBI" id="CHEBI:33019"/>
        <dbReference type="ChEBI" id="CHEBI:57464"/>
        <dbReference type="ChEBI" id="CHEBI:58115"/>
        <dbReference type="ChEBI" id="CHEBI:58359"/>
        <dbReference type="ChEBI" id="CHEBI:456215"/>
        <dbReference type="EC" id="6.3.5.2"/>
    </reaction>
</comment>
<dbReference type="PANTHER" id="PTHR11922">
    <property type="entry name" value="GMP SYNTHASE-RELATED"/>
    <property type="match status" value="1"/>
</dbReference>
<dbReference type="InterPro" id="IPR014729">
    <property type="entry name" value="Rossmann-like_a/b/a_fold"/>
</dbReference>
<keyword evidence="4 9" id="KW-0547">Nucleotide-binding</keyword>
<evidence type="ECO:0000256" key="3">
    <source>
        <dbReference type="ARBA" id="ARBA00022598"/>
    </source>
</evidence>
<dbReference type="InterPro" id="IPR022955">
    <property type="entry name" value="GMP_synthase"/>
</dbReference>
<feature type="binding site" evidence="10">
    <location>
        <begin position="256"/>
        <end position="262"/>
    </location>
    <ligand>
        <name>ATP</name>
        <dbReference type="ChEBI" id="CHEBI:30616"/>
    </ligand>
</feature>
<evidence type="ECO:0000256" key="2">
    <source>
        <dbReference type="ARBA" id="ARBA00005153"/>
    </source>
</evidence>
<organism evidence="13 14">
    <name type="scientific">Sumerlaea chitinivorans</name>
    <dbReference type="NCBI Taxonomy" id="2250252"/>
    <lineage>
        <taxon>Bacteria</taxon>
        <taxon>Candidatus Sumerlaeota</taxon>
        <taxon>Candidatus Sumerlaeia</taxon>
        <taxon>Candidatus Sumerlaeales</taxon>
        <taxon>Candidatus Sumerlaeaceae</taxon>
        <taxon>Candidatus Sumerlaea</taxon>
    </lineage>
</organism>
<dbReference type="NCBIfam" id="TIGR00888">
    <property type="entry name" value="guaA_Nterm"/>
    <property type="match status" value="1"/>
</dbReference>
<feature type="domain" description="GMPS ATP-PPase" evidence="12">
    <location>
        <begin position="225"/>
        <end position="419"/>
    </location>
</feature>
<keyword evidence="8 9" id="KW-0315">Glutamine amidotransferase</keyword>
<dbReference type="EC" id="6.3.5.2" evidence="9"/>
<dbReference type="PANTHER" id="PTHR11922:SF2">
    <property type="entry name" value="GMP SYNTHASE [GLUTAMINE-HYDROLYZING]"/>
    <property type="match status" value="1"/>
</dbReference>
<evidence type="ECO:0000256" key="4">
    <source>
        <dbReference type="ARBA" id="ARBA00022741"/>
    </source>
</evidence>
<dbReference type="Pfam" id="PF00958">
    <property type="entry name" value="GMP_synt_C"/>
    <property type="match status" value="1"/>
</dbReference>
<evidence type="ECO:0000256" key="8">
    <source>
        <dbReference type="ARBA" id="ARBA00022962"/>
    </source>
</evidence>
<feature type="active site" description="Nucleophile" evidence="9">
    <location>
        <position position="111"/>
    </location>
</feature>
<feature type="active site" evidence="9">
    <location>
        <position position="200"/>
    </location>
</feature>
<evidence type="ECO:0000259" key="12">
    <source>
        <dbReference type="PROSITE" id="PS51553"/>
    </source>
</evidence>
<dbReference type="NCBIfam" id="NF000848">
    <property type="entry name" value="PRK00074.1"/>
    <property type="match status" value="1"/>
</dbReference>
<dbReference type="CDD" id="cd01742">
    <property type="entry name" value="GATase1_GMP_Synthase"/>
    <property type="match status" value="1"/>
</dbReference>
<feature type="active site" evidence="9">
    <location>
        <position position="198"/>
    </location>
</feature>
<comment type="subunit">
    <text evidence="9">Homodimer.</text>
</comment>
<dbReference type="EMBL" id="CP030759">
    <property type="protein sequence ID" value="AXA37172.1"/>
    <property type="molecule type" value="Genomic_DNA"/>
</dbReference>
<dbReference type="Gene3D" id="3.40.50.620">
    <property type="entry name" value="HUPs"/>
    <property type="match status" value="1"/>
</dbReference>
<evidence type="ECO:0000256" key="11">
    <source>
        <dbReference type="SAM" id="MobiDB-lite"/>
    </source>
</evidence>
<dbReference type="PROSITE" id="PS51553">
    <property type="entry name" value="GMPS_ATP_PPASE"/>
    <property type="match status" value="1"/>
</dbReference>
<dbReference type="InterPro" id="IPR029062">
    <property type="entry name" value="Class_I_gatase-like"/>
</dbReference>
<comment type="pathway">
    <text evidence="2 9">Purine metabolism; GMP biosynthesis; GMP from XMP (L-Gln route): step 1/1.</text>
</comment>
<reference evidence="13 14" key="1">
    <citation type="submission" date="2018-05" db="EMBL/GenBank/DDBJ databases">
        <title>A metagenomic window into the 2 km-deep terrestrial subsurface aquifer revealed taxonomically and functionally diverse microbial community comprising novel uncultured bacterial lineages.</title>
        <authorList>
            <person name="Kadnikov V.V."/>
            <person name="Mardanov A.V."/>
            <person name="Beletsky A.V."/>
            <person name="Banks D."/>
            <person name="Pimenov N.V."/>
            <person name="Frank Y.A."/>
            <person name="Karnachuk O.V."/>
            <person name="Ravin N.V."/>
        </authorList>
    </citation>
    <scope>NUCLEOTIDE SEQUENCE [LARGE SCALE GENOMIC DNA]</scope>
    <source>
        <strain evidence="13">BY</strain>
    </source>
</reference>
<evidence type="ECO:0000313" key="14">
    <source>
        <dbReference type="Proteomes" id="UP000262583"/>
    </source>
</evidence>
<keyword evidence="7 9" id="KW-0067">ATP-binding</keyword>